<keyword evidence="2" id="KW-0472">Membrane</keyword>
<comment type="caution">
    <text evidence="3">The sequence shown here is derived from an EMBL/GenBank/DDBJ whole genome shotgun (WGS) entry which is preliminary data.</text>
</comment>
<evidence type="ECO:0000313" key="3">
    <source>
        <dbReference type="EMBL" id="MDU0114781.1"/>
    </source>
</evidence>
<keyword evidence="2" id="KW-0812">Transmembrane</keyword>
<dbReference type="EMBL" id="JAWCUA010000010">
    <property type="protein sequence ID" value="MDU0114781.1"/>
    <property type="molecule type" value="Genomic_DNA"/>
</dbReference>
<dbReference type="RefSeq" id="WP_216054718.1">
    <property type="nucleotide sequence ID" value="NZ_JAWCUA010000010.1"/>
</dbReference>
<protein>
    <submittedName>
        <fullName evidence="3">Uncharacterized protein</fullName>
    </submittedName>
</protein>
<feature type="transmembrane region" description="Helical" evidence="2">
    <location>
        <begin position="59"/>
        <end position="76"/>
    </location>
</feature>
<keyword evidence="4" id="KW-1185">Reference proteome</keyword>
<name>A0ABU3R525_9GAMM</name>
<dbReference type="Proteomes" id="UP001257914">
    <property type="component" value="Unassembled WGS sequence"/>
</dbReference>
<evidence type="ECO:0000313" key="4">
    <source>
        <dbReference type="Proteomes" id="UP001257914"/>
    </source>
</evidence>
<evidence type="ECO:0000256" key="1">
    <source>
        <dbReference type="SAM" id="MobiDB-lite"/>
    </source>
</evidence>
<feature type="transmembrane region" description="Helical" evidence="2">
    <location>
        <begin position="21"/>
        <end position="39"/>
    </location>
</feature>
<evidence type="ECO:0000256" key="2">
    <source>
        <dbReference type="SAM" id="Phobius"/>
    </source>
</evidence>
<feature type="region of interest" description="Disordered" evidence="1">
    <location>
        <begin position="99"/>
        <end position="119"/>
    </location>
</feature>
<organism evidence="3 4">
    <name type="scientific">Psychrosphaera aquimarina</name>
    <dbReference type="NCBI Taxonomy" id="2044854"/>
    <lineage>
        <taxon>Bacteria</taxon>
        <taxon>Pseudomonadati</taxon>
        <taxon>Pseudomonadota</taxon>
        <taxon>Gammaproteobacteria</taxon>
        <taxon>Alteromonadales</taxon>
        <taxon>Pseudoalteromonadaceae</taxon>
        <taxon>Psychrosphaera</taxon>
    </lineage>
</organism>
<sequence>MFNQLLKWTLLISIWRKYKQHIGITIALILALMLTSFLHQDFVNYSLAANNDSLGLSYVIKWLVYLGLVTVYWFSVTKVKSKSDKDSDLHRKMKVAKEQTVNQSANMTSENHPDPFANIREKKSLRSKADFFIEKAEIEKAKKSAGKE</sequence>
<feature type="compositionally biased region" description="Polar residues" evidence="1">
    <location>
        <begin position="99"/>
        <end position="110"/>
    </location>
</feature>
<gene>
    <name evidence="3" type="ORF">RT723_17645</name>
</gene>
<accession>A0ABU3R525</accession>
<proteinExistence type="predicted"/>
<keyword evidence="2" id="KW-1133">Transmembrane helix</keyword>
<reference evidence="3 4" key="1">
    <citation type="submission" date="2023-10" db="EMBL/GenBank/DDBJ databases">
        <title>Psychrosphaera aquimaarina strain SW33 isolated from seawater.</title>
        <authorList>
            <person name="Bayburt H."/>
            <person name="Kim J.M."/>
            <person name="Choi B.J."/>
            <person name="Jeon C.O."/>
        </authorList>
    </citation>
    <scope>NUCLEOTIDE SEQUENCE [LARGE SCALE GENOMIC DNA]</scope>
    <source>
        <strain evidence="3 4">KCTC 52743</strain>
    </source>
</reference>